<protein>
    <submittedName>
        <fullName evidence="1">Uncharacterized protein</fullName>
    </submittedName>
</protein>
<name>A0A2M9XAA7_9LEPT</name>
<gene>
    <name evidence="1" type="ORF">CH357_13635</name>
</gene>
<proteinExistence type="predicted"/>
<dbReference type="RefSeq" id="WP_100707331.1">
    <property type="nucleotide sequence ID" value="NZ_NPDL01000006.1"/>
</dbReference>
<evidence type="ECO:0000313" key="2">
    <source>
        <dbReference type="Proteomes" id="UP000232196"/>
    </source>
</evidence>
<organism evidence="1 2">
    <name type="scientific">Leptospira hartskeerlii</name>
    <dbReference type="NCBI Taxonomy" id="2023177"/>
    <lineage>
        <taxon>Bacteria</taxon>
        <taxon>Pseudomonadati</taxon>
        <taxon>Spirochaetota</taxon>
        <taxon>Spirochaetia</taxon>
        <taxon>Leptospirales</taxon>
        <taxon>Leptospiraceae</taxon>
        <taxon>Leptospira</taxon>
    </lineage>
</organism>
<reference evidence="1 2" key="1">
    <citation type="submission" date="2017-07" db="EMBL/GenBank/DDBJ databases">
        <title>Leptospira spp. isolated from tropical soils.</title>
        <authorList>
            <person name="Thibeaux R."/>
            <person name="Iraola G."/>
            <person name="Ferres I."/>
            <person name="Bierque E."/>
            <person name="Girault D."/>
            <person name="Soupe-Gilbert M.-E."/>
            <person name="Picardeau M."/>
            <person name="Goarant C."/>
        </authorList>
    </citation>
    <scope>NUCLEOTIDE SEQUENCE [LARGE SCALE GENOMIC DNA]</scope>
    <source>
        <strain evidence="1 2">MCA1-C-A1</strain>
    </source>
</reference>
<dbReference type="EMBL" id="NPDN01000007">
    <property type="protein sequence ID" value="PJZ24631.1"/>
    <property type="molecule type" value="Genomic_DNA"/>
</dbReference>
<comment type="caution">
    <text evidence="1">The sequence shown here is derived from an EMBL/GenBank/DDBJ whole genome shotgun (WGS) entry which is preliminary data.</text>
</comment>
<sequence>MNKEEIENRAFVIIAQAQYLHTDSKLYSDFGLVLLDAGIQTLNTQILAGLQSGELDEARNYFFRALDELSIPKLPDENTLRYHYARAVAQRVLNDELSPFMGVDIMQRMAYDSFNDPICSDFIWIDEAIELQGSSYTPIPEFEVNPKAYILEAFRHFLCILDTVPERHLQDVVICENCNHIEKMDQFWDRKFDWKSFAFEVILRCPKCKSKQIIDCQDNEGKRKYFAIRMQNYA</sequence>
<dbReference type="Proteomes" id="UP000232196">
    <property type="component" value="Unassembled WGS sequence"/>
</dbReference>
<dbReference type="AlphaFoldDB" id="A0A2M9XAA7"/>
<accession>A0A2M9XAA7</accession>
<keyword evidence="2" id="KW-1185">Reference proteome</keyword>
<evidence type="ECO:0000313" key="1">
    <source>
        <dbReference type="EMBL" id="PJZ24631.1"/>
    </source>
</evidence>